<keyword evidence="4" id="KW-1185">Reference proteome</keyword>
<protein>
    <submittedName>
        <fullName evidence="3">PcfB family protein</fullName>
    </submittedName>
</protein>
<feature type="region of interest" description="Disordered" evidence="2">
    <location>
        <begin position="299"/>
        <end position="323"/>
    </location>
</feature>
<evidence type="ECO:0000256" key="1">
    <source>
        <dbReference type="SAM" id="Coils"/>
    </source>
</evidence>
<evidence type="ECO:0000313" key="3">
    <source>
        <dbReference type="EMBL" id="MBD7971118.1"/>
    </source>
</evidence>
<dbReference type="InterPro" id="IPR024234">
    <property type="entry name" value="DUF3801"/>
</dbReference>
<dbReference type="RefSeq" id="WP_191804784.1">
    <property type="nucleotide sequence ID" value="NZ_JACSQL010000020.1"/>
</dbReference>
<gene>
    <name evidence="3" type="ORF">H9647_23900</name>
</gene>
<sequence length="323" mass="37367">MSEIGGDVSTLVVRASTDLTKEAAKMTNESVKQFLLYMIQKSKEQSDRAGEIALKRLIKSNDEIKLFDLEQKQLRAFSELAKKYEVTYAVVEDQKHYSVFYKQSDEARVKMVLEKLLEQGLNKESEMTSSTKINEQDKSQSGLMAVQQKLFGENNENPELKLSSGELKQLINKHENQKLPYEVADPNGKIEMTFVIDRDGSYERIGLNLNQLDERVKRILENLKDNEKHQFDFGDKSDRFSAERQGNVFIFKVEQSKEQERGTKDREKLAVKLGKTETERFIPKVTPEERLTLNERRKEITPLMEAQKQALPVKNKNRERGGR</sequence>
<evidence type="ECO:0000313" key="4">
    <source>
        <dbReference type="Proteomes" id="UP000608071"/>
    </source>
</evidence>
<keyword evidence="1" id="KW-0175">Coiled coil</keyword>
<dbReference type="Proteomes" id="UP000608071">
    <property type="component" value="Unassembled WGS sequence"/>
</dbReference>
<proteinExistence type="predicted"/>
<reference evidence="3 4" key="1">
    <citation type="submission" date="2020-08" db="EMBL/GenBank/DDBJ databases">
        <title>A Genomic Blueprint of the Chicken Gut Microbiome.</title>
        <authorList>
            <person name="Gilroy R."/>
            <person name="Ravi A."/>
            <person name="Getino M."/>
            <person name="Pursley I."/>
            <person name="Horton D.L."/>
            <person name="Alikhan N.-F."/>
            <person name="Baker D."/>
            <person name="Gharbi K."/>
            <person name="Hall N."/>
            <person name="Watson M."/>
            <person name="Adriaenssens E.M."/>
            <person name="Foster-Nyarko E."/>
            <person name="Jarju S."/>
            <person name="Secka A."/>
            <person name="Antonio M."/>
            <person name="Oren A."/>
            <person name="Chaudhuri R."/>
            <person name="La Ragione R.M."/>
            <person name="Hildebrand F."/>
            <person name="Pallen M.J."/>
        </authorList>
    </citation>
    <scope>NUCLEOTIDE SEQUENCE [LARGE SCALE GENOMIC DNA]</scope>
    <source>
        <strain evidence="3 4">Sa2BVA9</strain>
    </source>
</reference>
<evidence type="ECO:0000256" key="2">
    <source>
        <dbReference type="SAM" id="MobiDB-lite"/>
    </source>
</evidence>
<organism evidence="3 4">
    <name type="scientific">Paenibacillus gallinarum</name>
    <dbReference type="NCBI Taxonomy" id="2762232"/>
    <lineage>
        <taxon>Bacteria</taxon>
        <taxon>Bacillati</taxon>
        <taxon>Bacillota</taxon>
        <taxon>Bacilli</taxon>
        <taxon>Bacillales</taxon>
        <taxon>Paenibacillaceae</taxon>
        <taxon>Paenibacillus</taxon>
    </lineage>
</organism>
<comment type="caution">
    <text evidence="3">The sequence shown here is derived from an EMBL/GenBank/DDBJ whole genome shotgun (WGS) entry which is preliminary data.</text>
</comment>
<feature type="coiled-coil region" evidence="1">
    <location>
        <begin position="202"/>
        <end position="229"/>
    </location>
</feature>
<dbReference type="Pfam" id="PF12687">
    <property type="entry name" value="DUF3801"/>
    <property type="match status" value="1"/>
</dbReference>
<name>A0ABR8T5R5_9BACL</name>
<dbReference type="EMBL" id="JACSQL010000020">
    <property type="protein sequence ID" value="MBD7971118.1"/>
    <property type="molecule type" value="Genomic_DNA"/>
</dbReference>
<accession>A0ABR8T5R5</accession>